<organism evidence="3 4">
    <name type="scientific">Hypsizygus marmoreus</name>
    <name type="common">White beech mushroom</name>
    <name type="synonym">Agaricus marmoreus</name>
    <dbReference type="NCBI Taxonomy" id="39966"/>
    <lineage>
        <taxon>Eukaryota</taxon>
        <taxon>Fungi</taxon>
        <taxon>Dikarya</taxon>
        <taxon>Basidiomycota</taxon>
        <taxon>Agaricomycotina</taxon>
        <taxon>Agaricomycetes</taxon>
        <taxon>Agaricomycetidae</taxon>
        <taxon>Agaricales</taxon>
        <taxon>Tricholomatineae</taxon>
        <taxon>Lyophyllaceae</taxon>
        <taxon>Hypsizygus</taxon>
    </lineage>
</organism>
<feature type="compositionally biased region" description="Basic residues" evidence="1">
    <location>
        <begin position="230"/>
        <end position="257"/>
    </location>
</feature>
<dbReference type="InParanoid" id="A0A369K1S3"/>
<sequence length="267" mass="30174">MPRFDNFTATVSVDGVNLPEYNVATHRRLKMVTCWIPSEMGKCFSVNWEPARSTLYDATGDIVLDNISVGGHTLYAGARKRLSTFDRITSPTTSQPFMFSSLVLTDDDDAVDANSVEGFGDITLTIWKTKTIEAKEPDEEVMDPIEMVHERSKKTMTHQIKFGEEMVRDHTDLFNSDSKLTYVVKLVTFIFKYRSLDVLKAEGMSLAVPGAGTVDRKRKIEMQDNDDKRRVKKKSKVQKVKAKPAKKSAKKGLKTKLQRQPSIKSED</sequence>
<dbReference type="PANTHER" id="PTHR36223">
    <property type="entry name" value="BETA-LACTAMASE-TYPE TRANSPEPTIDASE FOLD DOMAIN CONTAINING PROTEIN"/>
    <property type="match status" value="1"/>
</dbReference>
<dbReference type="AlphaFoldDB" id="A0A369K1S3"/>
<evidence type="ECO:0000313" key="4">
    <source>
        <dbReference type="Proteomes" id="UP000076154"/>
    </source>
</evidence>
<feature type="region of interest" description="Disordered" evidence="1">
    <location>
        <begin position="220"/>
        <end position="267"/>
    </location>
</feature>
<dbReference type="STRING" id="39966.A0A369K1S3"/>
<protein>
    <recommendedName>
        <fullName evidence="2">DUF7918 domain-containing protein</fullName>
    </recommendedName>
</protein>
<evidence type="ECO:0000259" key="2">
    <source>
        <dbReference type="Pfam" id="PF25534"/>
    </source>
</evidence>
<keyword evidence="4" id="KW-1185">Reference proteome</keyword>
<evidence type="ECO:0000256" key="1">
    <source>
        <dbReference type="SAM" id="MobiDB-lite"/>
    </source>
</evidence>
<name>A0A369K1S3_HYPMA</name>
<dbReference type="InterPro" id="IPR057678">
    <property type="entry name" value="DUF7918"/>
</dbReference>
<comment type="caution">
    <text evidence="3">The sequence shown here is derived from an EMBL/GenBank/DDBJ whole genome shotgun (WGS) entry which is preliminary data.</text>
</comment>
<feature type="domain" description="DUF7918" evidence="2">
    <location>
        <begin position="8"/>
        <end position="204"/>
    </location>
</feature>
<dbReference type="PANTHER" id="PTHR36223:SF1">
    <property type="entry name" value="TRANSCRIPTION ELONGATION FACTOR EAF N-TERMINAL DOMAIN-CONTAINING PROTEIN"/>
    <property type="match status" value="1"/>
</dbReference>
<gene>
    <name evidence="3" type="ORF">Hypma_014886</name>
</gene>
<dbReference type="Proteomes" id="UP000076154">
    <property type="component" value="Unassembled WGS sequence"/>
</dbReference>
<dbReference type="OrthoDB" id="3364132at2759"/>
<proteinExistence type="predicted"/>
<dbReference type="EMBL" id="LUEZ02000010">
    <property type="protein sequence ID" value="RDB28571.1"/>
    <property type="molecule type" value="Genomic_DNA"/>
</dbReference>
<accession>A0A369K1S3</accession>
<reference evidence="3" key="1">
    <citation type="submission" date="2018-04" db="EMBL/GenBank/DDBJ databases">
        <title>Whole genome sequencing of Hypsizygus marmoreus.</title>
        <authorList>
            <person name="Choi I.-G."/>
            <person name="Min B."/>
            <person name="Kim J.-G."/>
            <person name="Kim S."/>
            <person name="Oh Y.-L."/>
            <person name="Kong W.-S."/>
            <person name="Park H."/>
            <person name="Jeong J."/>
            <person name="Song E.-S."/>
        </authorList>
    </citation>
    <scope>NUCLEOTIDE SEQUENCE [LARGE SCALE GENOMIC DNA]</scope>
    <source>
        <strain evidence="3">51987-8</strain>
    </source>
</reference>
<feature type="compositionally biased region" description="Basic and acidic residues" evidence="1">
    <location>
        <begin position="220"/>
        <end position="229"/>
    </location>
</feature>
<evidence type="ECO:0000313" key="3">
    <source>
        <dbReference type="EMBL" id="RDB28571.1"/>
    </source>
</evidence>
<dbReference type="Pfam" id="PF25534">
    <property type="entry name" value="DUF7918"/>
    <property type="match status" value="1"/>
</dbReference>